<name>A0ABQ0LLA0_MYCCL</name>
<dbReference type="EMBL" id="DF846591">
    <property type="protein sequence ID" value="GAT50681.1"/>
    <property type="molecule type" value="Genomic_DNA"/>
</dbReference>
<sequence length="450" mass="49312">MSLDAVRVHARSQPFPDVDCIRRKRNSALLGRTLWRPLRTRHRTRCGQRPLVFDILEMGCRETCNESCPLLCLPRPAIGSSAVGDVVGVALRLLSIATTAMHTIPSTPASKPASAAAPNLNAPLRPPRSFSLPPPPSPSPSLAAILLPTKAPLSNSKSKNNTDVPEPRVATSPDSTVAQTPPTAIPPTLPRYPLVPHQLVAPAVAVINILQTLYPDAAFPIRSTTTNIWANPGWGVYNAHWDEVLANVGFGFLKKVIKMKACGTERTSGLSDAALEIVAEALVDEEVITALFNSQPQPSAILTSQLGLTRWFVQPPKNFARLFAIYVGARVRREKFDERKTKIKGGKMEAELAELFEMLAPMLAFHCFPVKCGYVKNGNDPVKVSESEPDVLEKELVEALEKEEKENVTPCKRAAQELADDRTVKRRATTIEGWRRHVPRTRYAGGTGRQ</sequence>
<protein>
    <submittedName>
        <fullName evidence="2">Uncharacterized protein</fullName>
    </submittedName>
</protein>
<evidence type="ECO:0000313" key="3">
    <source>
        <dbReference type="Proteomes" id="UP000815677"/>
    </source>
</evidence>
<evidence type="ECO:0000313" key="2">
    <source>
        <dbReference type="EMBL" id="GAT50681.1"/>
    </source>
</evidence>
<reference evidence="2" key="1">
    <citation type="submission" date="2014-09" db="EMBL/GenBank/DDBJ databases">
        <title>Genome sequence of the luminous mushroom Mycena chlorophos for searching fungal bioluminescence genes.</title>
        <authorList>
            <person name="Tanaka Y."/>
            <person name="Kasuga D."/>
            <person name="Oba Y."/>
            <person name="Hase S."/>
            <person name="Sato K."/>
            <person name="Oba Y."/>
            <person name="Sakakibara Y."/>
        </authorList>
    </citation>
    <scope>NUCLEOTIDE SEQUENCE</scope>
</reference>
<feature type="compositionally biased region" description="Polar residues" evidence="1">
    <location>
        <begin position="172"/>
        <end position="182"/>
    </location>
</feature>
<dbReference type="Proteomes" id="UP000815677">
    <property type="component" value="Unassembled WGS sequence"/>
</dbReference>
<accession>A0ABQ0LLA0</accession>
<proteinExistence type="predicted"/>
<feature type="compositionally biased region" description="Polar residues" evidence="1">
    <location>
        <begin position="152"/>
        <end position="163"/>
    </location>
</feature>
<feature type="compositionally biased region" description="Low complexity" evidence="1">
    <location>
        <begin position="108"/>
        <end position="131"/>
    </location>
</feature>
<feature type="region of interest" description="Disordered" evidence="1">
    <location>
        <begin position="105"/>
        <end position="185"/>
    </location>
</feature>
<organism evidence="2 3">
    <name type="scientific">Mycena chlorophos</name>
    <name type="common">Agaric fungus</name>
    <name type="synonym">Agaricus chlorophos</name>
    <dbReference type="NCBI Taxonomy" id="658473"/>
    <lineage>
        <taxon>Eukaryota</taxon>
        <taxon>Fungi</taxon>
        <taxon>Dikarya</taxon>
        <taxon>Basidiomycota</taxon>
        <taxon>Agaricomycotina</taxon>
        <taxon>Agaricomycetes</taxon>
        <taxon>Agaricomycetidae</taxon>
        <taxon>Agaricales</taxon>
        <taxon>Marasmiineae</taxon>
        <taxon>Mycenaceae</taxon>
        <taxon>Mycena</taxon>
    </lineage>
</organism>
<keyword evidence="3" id="KW-1185">Reference proteome</keyword>
<gene>
    <name evidence="2" type="ORF">MCHLO_07897</name>
</gene>
<evidence type="ECO:0000256" key="1">
    <source>
        <dbReference type="SAM" id="MobiDB-lite"/>
    </source>
</evidence>